<dbReference type="SUPFAM" id="SSF48371">
    <property type="entry name" value="ARM repeat"/>
    <property type="match status" value="1"/>
</dbReference>
<evidence type="ECO:0000256" key="8">
    <source>
        <dbReference type="SAM" id="MobiDB-lite"/>
    </source>
</evidence>
<dbReference type="InterPro" id="IPR023362">
    <property type="entry name" value="PH-BEACH_dom"/>
</dbReference>
<feature type="domain" description="BEACH-type PH" evidence="10">
    <location>
        <begin position="1710"/>
        <end position="1807"/>
    </location>
</feature>
<dbReference type="GO" id="GO:0016020">
    <property type="term" value="C:membrane"/>
    <property type="evidence" value="ECO:0007669"/>
    <property type="project" value="TreeGrafter"/>
</dbReference>
<dbReference type="FunFam" id="2.130.10.10:FF:001375">
    <property type="entry name" value="Neurobeachin-like protein 2"/>
    <property type="match status" value="1"/>
</dbReference>
<dbReference type="Pfam" id="PF20426">
    <property type="entry name" value="NBCH_WD40"/>
    <property type="match status" value="1"/>
</dbReference>
<dbReference type="InterPro" id="IPR050865">
    <property type="entry name" value="BEACH_Domain"/>
</dbReference>
<dbReference type="SUPFAM" id="SSF81837">
    <property type="entry name" value="BEACH domain"/>
    <property type="match status" value="1"/>
</dbReference>
<dbReference type="Pfam" id="PF15787">
    <property type="entry name" value="DUF4704"/>
    <property type="match status" value="2"/>
</dbReference>
<reference evidence="11" key="2">
    <citation type="submission" date="2025-09" db="UniProtKB">
        <authorList>
            <consortium name="Ensembl"/>
        </authorList>
    </citation>
    <scope>IDENTIFICATION</scope>
</reference>
<dbReference type="Ensembl" id="ENSSRHT00000020200.1">
    <property type="protein sequence ID" value="ENSSRHP00000019572.1"/>
    <property type="gene ID" value="ENSSRHG00000010358.1"/>
</dbReference>
<dbReference type="Pfam" id="PF16057">
    <property type="entry name" value="DUF4800"/>
    <property type="match status" value="1"/>
</dbReference>
<gene>
    <name evidence="11" type="primary">LOC107709051</name>
</gene>
<evidence type="ECO:0000313" key="11">
    <source>
        <dbReference type="Ensembl" id="ENSSRHP00000019572.1"/>
    </source>
</evidence>
<evidence type="ECO:0000256" key="3">
    <source>
        <dbReference type="ARBA" id="ARBA00022574"/>
    </source>
</evidence>
<organism evidence="11 12">
    <name type="scientific">Sinocyclocheilus rhinocerous</name>
    <dbReference type="NCBI Taxonomy" id="307959"/>
    <lineage>
        <taxon>Eukaryota</taxon>
        <taxon>Metazoa</taxon>
        <taxon>Chordata</taxon>
        <taxon>Craniata</taxon>
        <taxon>Vertebrata</taxon>
        <taxon>Euteleostomi</taxon>
        <taxon>Actinopterygii</taxon>
        <taxon>Neopterygii</taxon>
        <taxon>Teleostei</taxon>
        <taxon>Ostariophysi</taxon>
        <taxon>Cypriniformes</taxon>
        <taxon>Cyprinidae</taxon>
        <taxon>Cyprininae</taxon>
        <taxon>Sinocyclocheilus</taxon>
    </lineage>
</organism>
<dbReference type="SUPFAM" id="SSF50978">
    <property type="entry name" value="WD40 repeat-like"/>
    <property type="match status" value="1"/>
</dbReference>
<keyword evidence="5" id="KW-0256">Endoplasmic reticulum</keyword>
<dbReference type="InterPro" id="IPR011993">
    <property type="entry name" value="PH-like_dom_sf"/>
</dbReference>
<dbReference type="InterPro" id="IPR000409">
    <property type="entry name" value="BEACH_dom"/>
</dbReference>
<dbReference type="SUPFAM" id="SSF49899">
    <property type="entry name" value="Concanavalin A-like lectins/glucanases"/>
    <property type="match status" value="1"/>
</dbReference>
<evidence type="ECO:0000313" key="12">
    <source>
        <dbReference type="Proteomes" id="UP000472270"/>
    </source>
</evidence>
<dbReference type="GO" id="GO:0005829">
    <property type="term" value="C:cytosol"/>
    <property type="evidence" value="ECO:0007669"/>
    <property type="project" value="TreeGrafter"/>
</dbReference>
<feature type="compositionally biased region" description="Basic and acidic residues" evidence="8">
    <location>
        <begin position="1270"/>
        <end position="1284"/>
    </location>
</feature>
<dbReference type="CDD" id="cd06071">
    <property type="entry name" value="Beach"/>
    <property type="match status" value="1"/>
</dbReference>
<dbReference type="GO" id="GO:0008104">
    <property type="term" value="P:intracellular protein localization"/>
    <property type="evidence" value="ECO:0007669"/>
    <property type="project" value="TreeGrafter"/>
</dbReference>
<dbReference type="Proteomes" id="UP000472270">
    <property type="component" value="Unassembled WGS sequence"/>
</dbReference>
<dbReference type="SMART" id="SM01026">
    <property type="entry name" value="Beach"/>
    <property type="match status" value="1"/>
</dbReference>
<dbReference type="InterPro" id="IPR001680">
    <property type="entry name" value="WD40_rpt"/>
</dbReference>
<dbReference type="InterPro" id="IPR046851">
    <property type="entry name" value="NBCH_WD40"/>
</dbReference>
<dbReference type="InterPro" id="IPR015943">
    <property type="entry name" value="WD40/YVTN_repeat-like_dom_sf"/>
</dbReference>
<feature type="region of interest" description="Disordered" evidence="8">
    <location>
        <begin position="1246"/>
        <end position="1305"/>
    </location>
</feature>
<proteinExistence type="inferred from homology"/>
<evidence type="ECO:0000256" key="5">
    <source>
        <dbReference type="ARBA" id="ARBA00022824"/>
    </source>
</evidence>
<evidence type="ECO:0000256" key="6">
    <source>
        <dbReference type="ARBA" id="ARBA00068540"/>
    </source>
</evidence>
<dbReference type="Pfam" id="PF14844">
    <property type="entry name" value="PH_BEACH"/>
    <property type="match status" value="1"/>
</dbReference>
<keyword evidence="3 7" id="KW-0853">WD repeat</keyword>
<dbReference type="GO" id="GO:0019901">
    <property type="term" value="F:protein kinase binding"/>
    <property type="evidence" value="ECO:0007669"/>
    <property type="project" value="TreeGrafter"/>
</dbReference>
<evidence type="ECO:0000256" key="4">
    <source>
        <dbReference type="ARBA" id="ARBA00022737"/>
    </source>
</evidence>
<dbReference type="SMART" id="SM00320">
    <property type="entry name" value="WD40"/>
    <property type="match status" value="2"/>
</dbReference>
<dbReference type="PROSITE" id="PS51783">
    <property type="entry name" value="PH_BEACH"/>
    <property type="match status" value="1"/>
</dbReference>
<keyword evidence="4" id="KW-0677">Repeat</keyword>
<reference evidence="11" key="1">
    <citation type="submission" date="2025-08" db="UniProtKB">
        <authorList>
            <consortium name="Ensembl"/>
        </authorList>
    </citation>
    <scope>IDENTIFICATION</scope>
</reference>
<dbReference type="PROSITE" id="PS50197">
    <property type="entry name" value="BEACH"/>
    <property type="match status" value="1"/>
</dbReference>
<sequence length="2521" mass="283351">MISSRGILERDFLSWMSECSTKDPDYLKLWLEIFIGSYERCLDVDFEKPLTRLEETPPVMTLLPDNILQVLRLQLLQCVQKASEGLEPEQQTLALLLLKFLIVTCRNLSNVEEIGACSYINHIITMTTLYIQQLKSKTKEKELADQTQAEEFVRHALAFCETLYDPYHNWRHRIHGQQLSTVERSRQKFKAAALTVEFVPFFYQCFQESEHLKDSLKCCLLHLFGAIVAGGQRTMEVLLGVLGAGECLSGGGDGEDWDSEAPDRKALLTLGCLREVVHRLLASSSDQRQVEISSVLESYFKLLNSDPAATAQVKGHPSPPRSQHWESRFVALQVNMLETIQDMFECSDRPVLQAIFLNSNCFEHLTRLLQNSKLVNARCTAADKDQKDLTNRLLTGESEIQVFQGRLDSLAVATIKTLTTVMHKSPAAKVYDEIFVWGPGRLLDVWIEVVVPALSALLPETALQVLGHHRPLLVAVLLHELNHLDTNRLHILLERHFNILLGSLGSQSLSSSELQNLLRLLRQDEPGRAHPYVGPVLRALLGMVRKQGLESAMQYFDLSPPMAGIAVPTILRWPGSAFSFFAWLSLDQDQLGPPSKGEKRKQLYSFFTPGGTGFEAFISSAGVLVVAVCTKKEYVTVMLPDYCFCDSLWHSIGVVHVPGKRPFGQSLVYIFVDGQQKLSAPLKYPTMTEAFTSCCIGSAGHRTTTPPPSQIPDPPFSGGNPSSRSSFGAILPGWGGLLGTKPESVTKLISAGTQDSEWGSPTSLQGQLGSVMVFHEPLQASHVKALCSSGPNCISPFKSQEAELGDLAPKLLLHYSPKACRKAICLDLSPNMLHGRLTGNQVVSWDIKDMINCVGGLPVLLPVLEQLTLLTPDLHHADPSGSEVITPDSATPSDGDWVILPSNRASEARVERNLVATFLLVIKHFLQRHPINQETLLHSHAVATLGALLQKLPAFFEKLTLMTGFVVQGHIQYMSTIIKDSRKQFRKKYGVQFLLDTVRLYYGSGSKDADLSEDDIKTIRASLCGLLKYYIGKGTTQEEIQSILGYIAAIGDEEQLCGILELLLTLLQTSAARDQLFLLLFEPGAADSCYALLLNNKHSDRLRELVFKLFERMLKCDRVYEKSKQRLRLRDVGYSVLYYINMILHLTSTLIKCLLHQVLSTDTVVNYKDLMAVVQLTHKAGPSVRLTVCKRMYALLQSQQDAALQISKQTCWQGTLMSLFVRSPGSDGGSGSGRCDAASLGSFELSRSSGGNRLEPPLECRPLGDSVGRLNEERDSASDSRSIDSLDNGELMSLSETPGDAPTPKSWGGKAGVLSLDLSQLHLLMERMLELAVTDNREATTATLPQHTENAVRLLHMVQDFLQAEGLVNPALWTEKVLEETVTLMDGLMVWYASGTQWLQLSQVGLRLLLGFMVCAMATAKLNGILQTKTVDSQDEACYLLGRVEGILRRSVSEERTEETYSFLVPLLRTLLSKVHKLLYMELHLPSLPDTNGSPSFFEDFQLYCSSPEWRVYLDKYIIPYMKQYEIETFSQGHENMALYWKDCYEAFMLNLHRRDRERGESKIRFKEQFVEPFSRRGRQENLRYNSMLKQIHTQNSAILRQWRAARRGLFCERGPWVDKQQMDIHWKLSSAENYSRMRLKLVRNYNFDPHKEASALRDNLGVQHQQVNAESLLLEAVKQVKVSDLEDDILELLEEDPASANQADCEEAGQKEKLVISEDCELVTVVDVYPGRLELTTQHIYFYDSSAEKEEGVGQDFKWPLSQIREIHLRRYNLRRSALEIFLIDQTNYFLNFKKEVRNKVYSRMLLLLRSLSLHATHSPQELLKASGLTQKWMNREISNFDYLMQLNTIAGRTYNDLAQYPVFPWILSDYTSEELDLSDPRVFRDLSKPVAVLNERNAKAVREKYESFEDPTGTIDRFHYGTHYSNAAGVMHYLIRVEPFTSLHVQLQSGRFDCADRQFHSIPATWQTLMDNPNDVKELIPEFFYFPEFLENQNGFDLGRLQISKERVNDVILPKWAKSPEDFIYKHRKALESEYVSAHLHEWIDLIFGYKQRGPAAVEALNVFYYCTYEGAVDLDAITDEKERKALEGMISNFGQTPCHLLKEPHPVRLSLEELEKRRSRLDSCPLNIFQHLTELKSFFIEGISDNVPLVKAVVPKNQSHSFISQGSPDTLVTLSQNGLMGTHGWLPYDKNISNYFTFIKDPTVAGVKTQRFLAGPFSPGVEVTARLFVVSHDGKLLFSGGHWDNSLRVTSLVKGKTVGQHIRHMDIVTCLATDHFGIHLISGSRDTTCMVWQVLQQGGAPVGLSHKPVQVLYGHTDEVVSVSISTELDMAVSGSRDGTVIIHTVRRGQYMRSLRPPCESSLPVSIMHLAVSWEGHLVVHTCVEGKATLKDKNALHLYSVNGKHLCSAPLKEQVTDMCASGEHVIIGSEQGFLSVRDLYSLALCVSPTAMRVPIRCVSVTKEQSHALVGLDDGKLIVVGVGKPAEMRSGQITRKLWGSSKRLTQISSGETEYHTQEQP</sequence>
<comment type="subcellular location">
    <subcellularLocation>
        <location evidence="1">Endoplasmic reticulum</location>
    </subcellularLocation>
</comment>
<protein>
    <recommendedName>
        <fullName evidence="6">Neurobeachin-like protein 2</fullName>
    </recommendedName>
</protein>
<dbReference type="PANTHER" id="PTHR13743:SF115">
    <property type="entry name" value="NEUROBEACHIN-LIKE PROTEIN 1"/>
    <property type="match status" value="1"/>
</dbReference>
<dbReference type="GO" id="GO:0005783">
    <property type="term" value="C:endoplasmic reticulum"/>
    <property type="evidence" value="ECO:0007669"/>
    <property type="project" value="UniProtKB-SubCell"/>
</dbReference>
<dbReference type="InterPro" id="IPR016024">
    <property type="entry name" value="ARM-type_fold"/>
</dbReference>
<dbReference type="Pfam" id="PF02138">
    <property type="entry name" value="Beach"/>
    <property type="match status" value="1"/>
</dbReference>
<dbReference type="FunFam" id="1.10.1540.10:FF:000001">
    <property type="entry name" value="neurobeachin isoform X1"/>
    <property type="match status" value="1"/>
</dbReference>
<evidence type="ECO:0000256" key="2">
    <source>
        <dbReference type="ARBA" id="ARBA00008498"/>
    </source>
</evidence>
<dbReference type="Gene3D" id="1.10.1540.10">
    <property type="entry name" value="BEACH domain"/>
    <property type="match status" value="1"/>
</dbReference>
<name>A0A673H1L0_9TELE</name>
<evidence type="ECO:0000256" key="1">
    <source>
        <dbReference type="ARBA" id="ARBA00004240"/>
    </source>
</evidence>
<accession>A0A673H1L0</accession>
<dbReference type="PANTHER" id="PTHR13743">
    <property type="entry name" value="BEIGE/BEACH-RELATED"/>
    <property type="match status" value="1"/>
</dbReference>
<dbReference type="InterPro" id="IPR031570">
    <property type="entry name" value="NBEA/BDCP_DUF4704"/>
</dbReference>
<feature type="region of interest" description="Disordered" evidence="8">
    <location>
        <begin position="701"/>
        <end position="723"/>
    </location>
</feature>
<evidence type="ECO:0000259" key="10">
    <source>
        <dbReference type="PROSITE" id="PS51783"/>
    </source>
</evidence>
<dbReference type="Gene3D" id="2.30.29.30">
    <property type="entry name" value="Pleckstrin-homology domain (PH domain)/Phosphotyrosine-binding domain (PTB)"/>
    <property type="match status" value="1"/>
</dbReference>
<feature type="repeat" description="WD" evidence="7">
    <location>
        <begin position="2315"/>
        <end position="2356"/>
    </location>
</feature>
<dbReference type="PROSITE" id="PS50082">
    <property type="entry name" value="WD_REPEATS_2"/>
    <property type="match status" value="1"/>
</dbReference>
<evidence type="ECO:0000256" key="7">
    <source>
        <dbReference type="PROSITE-ProRule" id="PRU00221"/>
    </source>
</evidence>
<dbReference type="GO" id="GO:0030099">
    <property type="term" value="P:myeloid cell differentiation"/>
    <property type="evidence" value="ECO:0007669"/>
    <property type="project" value="UniProtKB-ARBA"/>
</dbReference>
<evidence type="ECO:0000259" key="9">
    <source>
        <dbReference type="PROSITE" id="PS50197"/>
    </source>
</evidence>
<dbReference type="InterPro" id="IPR013320">
    <property type="entry name" value="ConA-like_dom_sf"/>
</dbReference>
<dbReference type="InterPro" id="IPR036372">
    <property type="entry name" value="BEACH_dom_sf"/>
</dbReference>
<dbReference type="Gene3D" id="2.130.10.10">
    <property type="entry name" value="YVTN repeat-like/Quinoprotein amine dehydrogenase"/>
    <property type="match status" value="2"/>
</dbReference>
<dbReference type="InterPro" id="IPR036322">
    <property type="entry name" value="WD40_repeat_dom_sf"/>
</dbReference>
<dbReference type="SUPFAM" id="SSF50729">
    <property type="entry name" value="PH domain-like"/>
    <property type="match status" value="1"/>
</dbReference>
<feature type="compositionally biased region" description="Pro residues" evidence="8">
    <location>
        <begin position="705"/>
        <end position="715"/>
    </location>
</feature>
<keyword evidence="12" id="KW-1185">Reference proteome</keyword>
<feature type="domain" description="BEACH" evidence="9">
    <location>
        <begin position="1819"/>
        <end position="2111"/>
    </location>
</feature>
<comment type="similarity">
    <text evidence="2">Belongs to the WD repeat neurobeachin family.</text>
</comment>
<dbReference type="CDD" id="cd01201">
    <property type="entry name" value="PH_BEACH"/>
    <property type="match status" value="1"/>
</dbReference>